<gene>
    <name evidence="2" type="ORF">PSON_ATCC_30995.1.T0040169</name>
</gene>
<evidence type="ECO:0000313" key="3">
    <source>
        <dbReference type="Proteomes" id="UP000692954"/>
    </source>
</evidence>
<dbReference type="PANTHER" id="PTHR45739:SF8">
    <property type="entry name" value="FRAS1-RELATED EXTRACELLULAR MATRIX PROTEIN 1"/>
    <property type="match status" value="1"/>
</dbReference>
<feature type="domain" description="EGF-like" evidence="1">
    <location>
        <begin position="309"/>
        <end position="340"/>
    </location>
</feature>
<feature type="domain" description="EGF-like" evidence="1">
    <location>
        <begin position="588"/>
        <end position="617"/>
    </location>
</feature>
<dbReference type="PANTHER" id="PTHR45739">
    <property type="entry name" value="MATRIX PROTEIN, PUTATIVE-RELATED"/>
    <property type="match status" value="1"/>
</dbReference>
<dbReference type="SMART" id="SM00261">
    <property type="entry name" value="FU"/>
    <property type="match status" value="8"/>
</dbReference>
<dbReference type="InterPro" id="IPR051561">
    <property type="entry name" value="FRAS1_ECM"/>
</dbReference>
<protein>
    <recommendedName>
        <fullName evidence="1">EGF-like domain-containing protein</fullName>
    </recommendedName>
</protein>
<evidence type="ECO:0000313" key="2">
    <source>
        <dbReference type="EMBL" id="CAD8049500.1"/>
    </source>
</evidence>
<accession>A0A8S1K1V1</accession>
<dbReference type="SMART" id="SM00181">
    <property type="entry name" value="EGF"/>
    <property type="match status" value="8"/>
</dbReference>
<organism evidence="2 3">
    <name type="scientific">Paramecium sonneborni</name>
    <dbReference type="NCBI Taxonomy" id="65129"/>
    <lineage>
        <taxon>Eukaryota</taxon>
        <taxon>Sar</taxon>
        <taxon>Alveolata</taxon>
        <taxon>Ciliophora</taxon>
        <taxon>Intramacronucleata</taxon>
        <taxon>Oligohymenophorea</taxon>
        <taxon>Peniculida</taxon>
        <taxon>Parameciidae</taxon>
        <taxon>Paramecium</taxon>
    </lineage>
</organism>
<name>A0A8S1K1V1_9CILI</name>
<evidence type="ECO:0000259" key="1">
    <source>
        <dbReference type="SMART" id="SM00181"/>
    </source>
</evidence>
<dbReference type="Proteomes" id="UP000692954">
    <property type="component" value="Unassembled WGS sequence"/>
</dbReference>
<feature type="domain" description="EGF-like" evidence="1">
    <location>
        <begin position="401"/>
        <end position="432"/>
    </location>
</feature>
<feature type="domain" description="EGF-like" evidence="1">
    <location>
        <begin position="494"/>
        <end position="523"/>
    </location>
</feature>
<feature type="domain" description="EGF-like" evidence="1">
    <location>
        <begin position="12"/>
        <end position="43"/>
    </location>
</feature>
<keyword evidence="3" id="KW-1185">Reference proteome</keyword>
<sequence>MLQQSNYIFCDTCADVCKICTTSYSTSCSQCSTGAYLFGTTCYTDCPDVAPQKDSINNKCIATCTNYLEDGFCVNSCKPTSYIFTQEMKCYQMGCPEGTYQQLFSNFCQPCNIGCLTCSGGGITQCLSCKQNYFFNRDGSCSQSCSTHPDIIQNWVNYNCVQQCPFGTYLQSLSVGVLACKITCPQYYYSNICVSSCPSQTYIEGNFCISCAGPCQICFGITVNQCYQCDTGYYLIDTTCVETCPNTKPFGNLADQTCVSNCPQYLYSPQNICFYDCPAFLYYYELNGKKECVDQCYSKSYLSLGKCYECNSICKECFGPNNGNCLECELPYFLNQQTCGVTCPQFYDITDHQCKDACPVNLVIQGVNCQNKCDTGYLIYNQVCVNDCPSFAYQVDNYCYDCNLFCSTCFGSTANECFSCIDNYFLDGQSCKSVCPLFYNKETKECLKDCTDLYEITENKECVSSCPLNYITCKSKCVLVLEDGYYQDGNVCQKCDPKCSKCTSSTACQSCALNFYLEVQSCVNSCSNSYLYMDPLSRSCVTKCPYILYHLESYGKRFCVADCAYKLYDQCVLKCPKGMYSKDKVCTKCPQYCEECETATKCTKCLYGYYLENGSCLLSCINGKTDRKNVNCVDECDSSLFVYKNECLENCPTNPILYNNKKICSLSCPNNTYQNERECVDCDASCLTCIGPTDRNCITCQDGFYLDNQICTNLCSQQKMCSHLSYKSL</sequence>
<feature type="domain" description="EGF-like" evidence="1">
    <location>
        <begin position="678"/>
        <end position="712"/>
    </location>
</feature>
<dbReference type="InterPro" id="IPR000742">
    <property type="entry name" value="EGF"/>
</dbReference>
<feature type="domain" description="EGF-like" evidence="1">
    <location>
        <begin position="110"/>
        <end position="142"/>
    </location>
</feature>
<dbReference type="InterPro" id="IPR006212">
    <property type="entry name" value="Furin_repeat"/>
</dbReference>
<dbReference type="CDD" id="cd00064">
    <property type="entry name" value="FU"/>
    <property type="match status" value="3"/>
</dbReference>
<reference evidence="2" key="1">
    <citation type="submission" date="2021-01" db="EMBL/GenBank/DDBJ databases">
        <authorList>
            <consortium name="Genoscope - CEA"/>
            <person name="William W."/>
        </authorList>
    </citation>
    <scope>NUCLEOTIDE SEQUENCE</scope>
</reference>
<comment type="caution">
    <text evidence="2">The sequence shown here is derived from an EMBL/GenBank/DDBJ whole genome shotgun (WGS) entry which is preliminary data.</text>
</comment>
<proteinExistence type="predicted"/>
<dbReference type="EMBL" id="CAJJDN010000004">
    <property type="protein sequence ID" value="CAD8049500.1"/>
    <property type="molecule type" value="Genomic_DNA"/>
</dbReference>
<feature type="domain" description="EGF-like" evidence="1">
    <location>
        <begin position="210"/>
        <end position="241"/>
    </location>
</feature>
<dbReference type="OrthoDB" id="293715at2759"/>
<dbReference type="AlphaFoldDB" id="A0A8S1K1V1"/>